<gene>
    <name evidence="4" type="ORF">MKQ68_16935</name>
</gene>
<dbReference type="PANTHER" id="PTHR47893:SF1">
    <property type="entry name" value="REGULATORY PROTEIN PCHR"/>
    <property type="match status" value="1"/>
</dbReference>
<dbReference type="PANTHER" id="PTHR47893">
    <property type="entry name" value="REGULATORY PROTEIN PCHR"/>
    <property type="match status" value="1"/>
</dbReference>
<protein>
    <submittedName>
        <fullName evidence="4">AraC family transcriptional regulator</fullName>
    </submittedName>
</protein>
<keyword evidence="5" id="KW-1185">Reference proteome</keyword>
<feature type="domain" description="HTH araC/xylS-type" evidence="3">
    <location>
        <begin position="12"/>
        <end position="109"/>
    </location>
</feature>
<evidence type="ECO:0000259" key="3">
    <source>
        <dbReference type="PROSITE" id="PS01124"/>
    </source>
</evidence>
<keyword evidence="2" id="KW-0804">Transcription</keyword>
<evidence type="ECO:0000313" key="5">
    <source>
        <dbReference type="Proteomes" id="UP001162741"/>
    </source>
</evidence>
<dbReference type="PROSITE" id="PS01124">
    <property type="entry name" value="HTH_ARAC_FAMILY_2"/>
    <property type="match status" value="1"/>
</dbReference>
<accession>A0ABY6IWL6</accession>
<dbReference type="EMBL" id="CP107006">
    <property type="protein sequence ID" value="UYQ91775.1"/>
    <property type="molecule type" value="Genomic_DNA"/>
</dbReference>
<sequence length="109" mass="12708">MYLNPDYLNALQQVKQHIDLTIPERIDVDDLTKVSNLNKTKLIRGFRTVYNTTIYRYWLEQSMAIAKAMIEEGAQIKAVSSRLKYSTTGSFRRAFKDVYKINPTEVKTQ</sequence>
<organism evidence="4 5">
    <name type="scientific">Chitinophaga horti</name>
    <dbReference type="NCBI Taxonomy" id="2920382"/>
    <lineage>
        <taxon>Bacteria</taxon>
        <taxon>Pseudomonadati</taxon>
        <taxon>Bacteroidota</taxon>
        <taxon>Chitinophagia</taxon>
        <taxon>Chitinophagales</taxon>
        <taxon>Chitinophagaceae</taxon>
        <taxon>Chitinophaga</taxon>
    </lineage>
</organism>
<dbReference type="InterPro" id="IPR009057">
    <property type="entry name" value="Homeodomain-like_sf"/>
</dbReference>
<dbReference type="InterPro" id="IPR053142">
    <property type="entry name" value="PchR_regulatory_protein"/>
</dbReference>
<dbReference type="SMART" id="SM00342">
    <property type="entry name" value="HTH_ARAC"/>
    <property type="match status" value="1"/>
</dbReference>
<evidence type="ECO:0000256" key="1">
    <source>
        <dbReference type="ARBA" id="ARBA00023015"/>
    </source>
</evidence>
<proteinExistence type="predicted"/>
<dbReference type="InterPro" id="IPR018060">
    <property type="entry name" value="HTH_AraC"/>
</dbReference>
<evidence type="ECO:0000256" key="2">
    <source>
        <dbReference type="ARBA" id="ARBA00023163"/>
    </source>
</evidence>
<dbReference type="Proteomes" id="UP001162741">
    <property type="component" value="Chromosome"/>
</dbReference>
<evidence type="ECO:0000313" key="4">
    <source>
        <dbReference type="EMBL" id="UYQ91775.1"/>
    </source>
</evidence>
<reference evidence="4" key="1">
    <citation type="submission" date="2022-10" db="EMBL/GenBank/DDBJ databases">
        <title>Chitinophaga sp. nov., isolated from soil.</title>
        <authorList>
            <person name="Jeon C.O."/>
        </authorList>
    </citation>
    <scope>NUCLEOTIDE SEQUENCE</scope>
    <source>
        <strain evidence="4">R8</strain>
    </source>
</reference>
<dbReference type="RefSeq" id="WP_244843038.1">
    <property type="nucleotide sequence ID" value="NZ_CP107006.1"/>
</dbReference>
<dbReference type="SUPFAM" id="SSF46689">
    <property type="entry name" value="Homeodomain-like"/>
    <property type="match status" value="1"/>
</dbReference>
<dbReference type="Pfam" id="PF12833">
    <property type="entry name" value="HTH_18"/>
    <property type="match status" value="1"/>
</dbReference>
<keyword evidence="1" id="KW-0805">Transcription regulation</keyword>
<name>A0ABY6IWL6_9BACT</name>
<dbReference type="Gene3D" id="1.10.10.60">
    <property type="entry name" value="Homeodomain-like"/>
    <property type="match status" value="1"/>
</dbReference>